<dbReference type="PANTHER" id="PTHR43798">
    <property type="entry name" value="MONOACYLGLYCEROL LIPASE"/>
    <property type="match status" value="1"/>
</dbReference>
<dbReference type="InterPro" id="IPR029058">
    <property type="entry name" value="AB_hydrolase_fold"/>
</dbReference>
<dbReference type="Pfam" id="PF00561">
    <property type="entry name" value="Abhydrolase_1"/>
    <property type="match status" value="1"/>
</dbReference>
<protein>
    <recommendedName>
        <fullName evidence="1">AB hydrolase-1 domain-containing protein</fullName>
    </recommendedName>
</protein>
<name>A0A5D3B588_9TREE</name>
<dbReference type="PANTHER" id="PTHR43798:SF33">
    <property type="entry name" value="HYDROLASE, PUTATIVE (AFU_ORTHOLOGUE AFUA_2G14860)-RELATED"/>
    <property type="match status" value="1"/>
</dbReference>
<dbReference type="AlphaFoldDB" id="A0A5D3B588"/>
<dbReference type="SUPFAM" id="SSF53474">
    <property type="entry name" value="alpha/beta-Hydrolases"/>
    <property type="match status" value="1"/>
</dbReference>
<dbReference type="InterPro" id="IPR000073">
    <property type="entry name" value="AB_hydrolase_1"/>
</dbReference>
<sequence length="391" mass="43347">MVTYIDIPSAPKRLAYILSTPGKRVATELDPSFPTIYLCHPPWTNGYFYYPQFDDSSLNQHYNLLAVDLPGHGPSRIKEPLEGEITWKRMSIILYEAFQALNVKKAHLLGNDMGALAPMYMALDHPEIAESLIMINPLGPPEPESVLVGFTDWFALQGELMESQDPDLLDILNTILVEFCTGQMSNWILRDICDGLADLAKAKLLCGEYAAYHRVFMALLTDRFAAPSAEQLSRMDFPTLIIENVIPGEEVDPDSGFDVWVDIVGKLNALSASRGKPPLAARHALVIESINQFNSTSRWTTMTHCRVLTPLLKDFIENTTSASVFAQTESHLGRCQPREPEYPPDLGDILDVLQGPSAASSSQGEMKTWADLVGEMQQGEGISNVYVEVEG</sequence>
<organism evidence="2 3">
    <name type="scientific">Cryptococcus floricola</name>
    <dbReference type="NCBI Taxonomy" id="2591691"/>
    <lineage>
        <taxon>Eukaryota</taxon>
        <taxon>Fungi</taxon>
        <taxon>Dikarya</taxon>
        <taxon>Basidiomycota</taxon>
        <taxon>Agaricomycotina</taxon>
        <taxon>Tremellomycetes</taxon>
        <taxon>Tremellales</taxon>
        <taxon>Cryptococcaceae</taxon>
        <taxon>Cryptococcus</taxon>
    </lineage>
</organism>
<evidence type="ECO:0000313" key="3">
    <source>
        <dbReference type="Proteomes" id="UP000322245"/>
    </source>
</evidence>
<accession>A0A5D3B588</accession>
<dbReference type="GO" id="GO:0046464">
    <property type="term" value="P:acylglycerol catabolic process"/>
    <property type="evidence" value="ECO:0007669"/>
    <property type="project" value="TreeGrafter"/>
</dbReference>
<evidence type="ECO:0000313" key="2">
    <source>
        <dbReference type="EMBL" id="TYJ58142.1"/>
    </source>
</evidence>
<keyword evidence="3" id="KW-1185">Reference proteome</keyword>
<dbReference type="GO" id="GO:0016020">
    <property type="term" value="C:membrane"/>
    <property type="evidence" value="ECO:0007669"/>
    <property type="project" value="TreeGrafter"/>
</dbReference>
<dbReference type="InterPro" id="IPR050266">
    <property type="entry name" value="AB_hydrolase_sf"/>
</dbReference>
<dbReference type="GO" id="GO:0047372">
    <property type="term" value="F:monoacylglycerol lipase activity"/>
    <property type="evidence" value="ECO:0007669"/>
    <property type="project" value="TreeGrafter"/>
</dbReference>
<proteinExistence type="predicted"/>
<dbReference type="EMBL" id="NIDF01000007">
    <property type="protein sequence ID" value="TYJ58142.1"/>
    <property type="molecule type" value="Genomic_DNA"/>
</dbReference>
<comment type="caution">
    <text evidence="2">The sequence shown here is derived from an EMBL/GenBank/DDBJ whole genome shotgun (WGS) entry which is preliminary data.</text>
</comment>
<dbReference type="Proteomes" id="UP000322245">
    <property type="component" value="Unassembled WGS sequence"/>
</dbReference>
<dbReference type="PRINTS" id="PR00111">
    <property type="entry name" value="ABHYDROLASE"/>
</dbReference>
<feature type="domain" description="AB hydrolase-1" evidence="1">
    <location>
        <begin position="35"/>
        <end position="147"/>
    </location>
</feature>
<reference evidence="2 3" key="1">
    <citation type="submission" date="2017-05" db="EMBL/GenBank/DDBJ databases">
        <title>The Genome Sequence of Tsuchiyaea wingfieldii DSM 27421.</title>
        <authorList>
            <person name="Cuomo C."/>
            <person name="Passer A."/>
            <person name="Billmyre B."/>
            <person name="Heitman J."/>
        </authorList>
    </citation>
    <scope>NUCLEOTIDE SEQUENCE [LARGE SCALE GENOMIC DNA]</scope>
    <source>
        <strain evidence="2 3">DSM 27421</strain>
    </source>
</reference>
<gene>
    <name evidence="2" type="ORF">B9479_001238</name>
</gene>
<dbReference type="Gene3D" id="3.40.50.1820">
    <property type="entry name" value="alpha/beta hydrolase"/>
    <property type="match status" value="1"/>
</dbReference>
<evidence type="ECO:0000259" key="1">
    <source>
        <dbReference type="Pfam" id="PF00561"/>
    </source>
</evidence>